<keyword evidence="2" id="KW-1185">Reference proteome</keyword>
<dbReference type="Proteomes" id="UP001550603">
    <property type="component" value="Unassembled WGS sequence"/>
</dbReference>
<sequence length="52" mass="5363">MKSTEAAVERALPAVDSQALTAEKADTVVVTGDLPSLVGPSIPPRAGTMERQ</sequence>
<dbReference type="RefSeq" id="WP_359791593.1">
    <property type="nucleotide sequence ID" value="NZ_JBEYBN010000049.1"/>
</dbReference>
<accession>A0ABV2Y219</accession>
<organism evidence="1 2">
    <name type="scientific">Streptomyces olindensis</name>
    <dbReference type="NCBI Taxonomy" id="358823"/>
    <lineage>
        <taxon>Bacteria</taxon>
        <taxon>Bacillati</taxon>
        <taxon>Actinomycetota</taxon>
        <taxon>Actinomycetes</taxon>
        <taxon>Kitasatosporales</taxon>
        <taxon>Streptomycetaceae</taxon>
        <taxon>Streptomyces</taxon>
    </lineage>
</organism>
<evidence type="ECO:0000313" key="2">
    <source>
        <dbReference type="Proteomes" id="UP001550603"/>
    </source>
</evidence>
<dbReference type="EMBL" id="JBEYBN010000049">
    <property type="protein sequence ID" value="MEU2270305.1"/>
    <property type="molecule type" value="Genomic_DNA"/>
</dbReference>
<comment type="caution">
    <text evidence="1">The sequence shown here is derived from an EMBL/GenBank/DDBJ whole genome shotgun (WGS) entry which is preliminary data.</text>
</comment>
<evidence type="ECO:0000313" key="1">
    <source>
        <dbReference type="EMBL" id="MEU2270305.1"/>
    </source>
</evidence>
<reference evidence="1 2" key="1">
    <citation type="submission" date="2024-06" db="EMBL/GenBank/DDBJ databases">
        <title>The Natural Products Discovery Center: Release of the First 8490 Sequenced Strains for Exploring Actinobacteria Biosynthetic Diversity.</title>
        <authorList>
            <person name="Kalkreuter E."/>
            <person name="Kautsar S.A."/>
            <person name="Yang D."/>
            <person name="Bader C.D."/>
            <person name="Teijaro C.N."/>
            <person name="Fluegel L."/>
            <person name="Davis C.M."/>
            <person name="Simpson J.R."/>
            <person name="Lauterbach L."/>
            <person name="Steele A.D."/>
            <person name="Gui C."/>
            <person name="Meng S."/>
            <person name="Li G."/>
            <person name="Viehrig K."/>
            <person name="Ye F."/>
            <person name="Su P."/>
            <person name="Kiefer A.F."/>
            <person name="Nichols A."/>
            <person name="Cepeda A.J."/>
            <person name="Yan W."/>
            <person name="Fan B."/>
            <person name="Jiang Y."/>
            <person name="Adhikari A."/>
            <person name="Zheng C.-J."/>
            <person name="Schuster L."/>
            <person name="Cowan T.M."/>
            <person name="Smanski M.J."/>
            <person name="Chevrette M.G."/>
            <person name="De Carvalho L.P.S."/>
            <person name="Shen B."/>
        </authorList>
    </citation>
    <scope>NUCLEOTIDE SEQUENCE [LARGE SCALE GENOMIC DNA]</scope>
    <source>
        <strain evidence="1 2">NPDC019583</strain>
    </source>
</reference>
<protein>
    <submittedName>
        <fullName evidence="1">Uncharacterized protein</fullName>
    </submittedName>
</protein>
<name>A0ABV2Y219_9ACTN</name>
<gene>
    <name evidence="1" type="ORF">ABZ568_28640</name>
</gene>
<proteinExistence type="predicted"/>